<name>A0ABT6D7M8_9LACO</name>
<reference evidence="1" key="1">
    <citation type="submission" date="2022-06" db="EMBL/GenBank/DDBJ databases">
        <title>Antifungal cultures and metabolites of lactic acid bacteria for use in dairy fermentations.</title>
        <authorList>
            <person name="Zhao Z."/>
            <person name="Gaenzle M."/>
        </authorList>
    </citation>
    <scope>NUCLEOTIDE SEQUENCE</scope>
    <source>
        <strain evidence="1">FUA3126</strain>
    </source>
</reference>
<dbReference type="Pfam" id="PF06042">
    <property type="entry name" value="NTP_transf_6"/>
    <property type="match status" value="1"/>
</dbReference>
<dbReference type="PANTHER" id="PTHR39166:SF1">
    <property type="entry name" value="BLL1166 PROTEIN"/>
    <property type="match status" value="1"/>
</dbReference>
<accession>A0ABT6D7M8</accession>
<dbReference type="InterPro" id="IPR009267">
    <property type="entry name" value="NTP_transf_6"/>
</dbReference>
<dbReference type="EMBL" id="JANDJP010000002">
    <property type="protein sequence ID" value="MDF9913140.1"/>
    <property type="molecule type" value="Genomic_DNA"/>
</dbReference>
<sequence>MKNDNAQTQAVLDIIQHTPTLMTILHVIAAQHLVQGALAAGSIRNTVWQVLSHQPVQLSSDIDVVFFDPKRPYEDNLAIQNQLKAHLPQYEWQVKNEVYMNTHNFTDAPPFTSVEDAIGHFVETPTCVGAYLDEADQLRLIAPHGVADLLNFICRPIQAYQQDAAHMAIFNQRMAQKQWQQKWPRLVISTH</sequence>
<keyword evidence="2" id="KW-1185">Reference proteome</keyword>
<organism evidence="1 2">
    <name type="scientific">Furfurilactobacillus milii</name>
    <dbReference type="NCBI Taxonomy" id="2888272"/>
    <lineage>
        <taxon>Bacteria</taxon>
        <taxon>Bacillati</taxon>
        <taxon>Bacillota</taxon>
        <taxon>Bacilli</taxon>
        <taxon>Lactobacillales</taxon>
        <taxon>Lactobacillaceae</taxon>
        <taxon>Furfurilactobacillus</taxon>
    </lineage>
</organism>
<comment type="caution">
    <text evidence="1">The sequence shown here is derived from an EMBL/GenBank/DDBJ whole genome shotgun (WGS) entry which is preliminary data.</text>
</comment>
<dbReference type="RefSeq" id="WP_178943435.1">
    <property type="nucleotide sequence ID" value="NZ_JAIWJF010000009.1"/>
</dbReference>
<gene>
    <name evidence="1" type="ORF">NNA32_02640</name>
</gene>
<evidence type="ECO:0000313" key="1">
    <source>
        <dbReference type="EMBL" id="MDF9913140.1"/>
    </source>
</evidence>
<dbReference type="PANTHER" id="PTHR39166">
    <property type="entry name" value="BLL1166 PROTEIN"/>
    <property type="match status" value="1"/>
</dbReference>
<proteinExistence type="predicted"/>
<protein>
    <submittedName>
        <fullName evidence="1">Nucleotidyltransferase family protein</fullName>
    </submittedName>
</protein>
<dbReference type="Proteomes" id="UP001152867">
    <property type="component" value="Unassembled WGS sequence"/>
</dbReference>
<evidence type="ECO:0000313" key="2">
    <source>
        <dbReference type="Proteomes" id="UP001152867"/>
    </source>
</evidence>